<sequence length="248" mass="27846">MFNTDVQSGSDESNLELLRVRIQSARNYNDLTEDLIAVIQTAKGVAIDSITIHGERGSTTLRFYSITIQAQADPGEKIAVVMPWYSDGHTENLNVDEFIQRELREIKPLWEVGACAPSRRSWFYEDPEQALAIYMQIVRTYLGRKANNALKGRQLALEDVFKHVFSDLFELEGKALPADPQDNFTSHRTVNLGNLAAAAVEARLGGASVKVRRRIAVDLHRNGETNIRRISKLTGLSRDTIYKELGSE</sequence>
<keyword evidence="2" id="KW-1185">Reference proteome</keyword>
<reference evidence="1 2" key="1">
    <citation type="submission" date="2019-10" db="EMBL/GenBank/DDBJ databases">
        <title>Whole genome shotgun sequence of Acrocarpospora macrocephala NBRC 16266.</title>
        <authorList>
            <person name="Ichikawa N."/>
            <person name="Kimura A."/>
            <person name="Kitahashi Y."/>
            <person name="Komaki H."/>
            <person name="Oguchi A."/>
        </authorList>
    </citation>
    <scope>NUCLEOTIDE SEQUENCE [LARGE SCALE GENOMIC DNA]</scope>
    <source>
        <strain evidence="1 2">NBRC 16266</strain>
    </source>
</reference>
<dbReference type="Proteomes" id="UP000331127">
    <property type="component" value="Unassembled WGS sequence"/>
</dbReference>
<dbReference type="EMBL" id="BLAE01000006">
    <property type="protein sequence ID" value="GES07361.1"/>
    <property type="molecule type" value="Genomic_DNA"/>
</dbReference>
<dbReference type="RefSeq" id="WP_155353076.1">
    <property type="nucleotide sequence ID" value="NZ_BAAAHL010000012.1"/>
</dbReference>
<comment type="caution">
    <text evidence="1">The sequence shown here is derived from an EMBL/GenBank/DDBJ whole genome shotgun (WGS) entry which is preliminary data.</text>
</comment>
<evidence type="ECO:0000313" key="1">
    <source>
        <dbReference type="EMBL" id="GES07361.1"/>
    </source>
</evidence>
<evidence type="ECO:0000313" key="2">
    <source>
        <dbReference type="Proteomes" id="UP000331127"/>
    </source>
</evidence>
<name>A0A5M3WJJ7_9ACTN</name>
<dbReference type="AlphaFoldDB" id="A0A5M3WJJ7"/>
<accession>A0A5M3WJJ7</accession>
<organism evidence="1 2">
    <name type="scientific">Acrocarpospora macrocephala</name>
    <dbReference type="NCBI Taxonomy" id="150177"/>
    <lineage>
        <taxon>Bacteria</taxon>
        <taxon>Bacillati</taxon>
        <taxon>Actinomycetota</taxon>
        <taxon>Actinomycetes</taxon>
        <taxon>Streptosporangiales</taxon>
        <taxon>Streptosporangiaceae</taxon>
        <taxon>Acrocarpospora</taxon>
    </lineage>
</organism>
<proteinExistence type="predicted"/>
<protein>
    <submittedName>
        <fullName evidence="1">Uncharacterized protein</fullName>
    </submittedName>
</protein>
<gene>
    <name evidence="1" type="ORF">Amac_009560</name>
</gene>
<dbReference type="OrthoDB" id="3526461at2"/>